<feature type="transmembrane region" description="Helical" evidence="1">
    <location>
        <begin position="15"/>
        <end position="34"/>
    </location>
</feature>
<dbReference type="EMBL" id="BSXU01003836">
    <property type="protein sequence ID" value="GMG40464.1"/>
    <property type="molecule type" value="Genomic_DNA"/>
</dbReference>
<keyword evidence="1" id="KW-0812">Transmembrane</keyword>
<dbReference type="Gene3D" id="3.40.50.150">
    <property type="entry name" value="Vaccinia Virus protein VP39"/>
    <property type="match status" value="1"/>
</dbReference>
<dbReference type="Pfam" id="PF11899">
    <property type="entry name" value="DUF3419"/>
    <property type="match status" value="1"/>
</dbReference>
<dbReference type="PANTHER" id="PTHR47473">
    <property type="entry name" value="BTA1P"/>
    <property type="match status" value="1"/>
</dbReference>
<dbReference type="InterPro" id="IPR029063">
    <property type="entry name" value="SAM-dependent_MTases_sf"/>
</dbReference>
<evidence type="ECO:0000313" key="2">
    <source>
        <dbReference type="EMBL" id="GMG40464.1"/>
    </source>
</evidence>
<dbReference type="AlphaFoldDB" id="A0A9W6Z0W5"/>
<accession>A0A9W6Z0W5</accession>
<name>A0A9W6Z0W5_AMBMO</name>
<sequence length="519" mass="58888">MALSSLSLLEENLPFYALSLLAGSSLLIAVLALASEKFRTLILFCWHCFFKPFTSTSKKTGQQQQALESFYEAQAKIYDATRSVLLQGREDCLKLSVTHVQQHKKNNLVWVDVGGGTGFNVEQMDKIYSLKNFKAVYVVDLSPSLLEVAKERFAARGWNNIHCMLADACTFTIPNESADLITFSYSLSMIPTFHSAIDHVQTLLGKDGVIACVDFGVQSKVTTVGRVDTLGGLQNRHIPWVFRTFWRTWFEADRVFLDPARRDYLEYRFGTLKSLNLSNDTLGKIPYYIWLGCDKDRSPALLHRINALATASPYLAPTEVVSQDEIKHSKGHEAALSNQARNLPFPSMYYQRDIYRVYYDEMRPEYAQFKNEYIYAFTWEDPREDAKILNLTSKDTVLAITSAGDNILAYAALPDPPHRIHGVDLNPAQGHLMELKLAAFKSLTREEVWKLFGIGKIEDFRELLLTKLAPHVSSNALQYWYYKGPKTFDINGAGIYNTGFSKWALRIARVVFKVCAVGW</sequence>
<keyword evidence="1" id="KW-0472">Membrane</keyword>
<dbReference type="SUPFAM" id="SSF53335">
    <property type="entry name" value="S-adenosyl-L-methionine-dependent methyltransferases"/>
    <property type="match status" value="1"/>
</dbReference>
<keyword evidence="3" id="KW-1185">Reference proteome</keyword>
<reference evidence="2" key="1">
    <citation type="submission" date="2023-04" db="EMBL/GenBank/DDBJ databases">
        <title>Ambrosiozyma monospora NBRC 1965.</title>
        <authorList>
            <person name="Ichikawa N."/>
            <person name="Sato H."/>
            <person name="Tonouchi N."/>
        </authorList>
    </citation>
    <scope>NUCLEOTIDE SEQUENCE</scope>
    <source>
        <strain evidence="2">NBRC 1965</strain>
    </source>
</reference>
<organism evidence="2 3">
    <name type="scientific">Ambrosiozyma monospora</name>
    <name type="common">Yeast</name>
    <name type="synonym">Endomycopsis monosporus</name>
    <dbReference type="NCBI Taxonomy" id="43982"/>
    <lineage>
        <taxon>Eukaryota</taxon>
        <taxon>Fungi</taxon>
        <taxon>Dikarya</taxon>
        <taxon>Ascomycota</taxon>
        <taxon>Saccharomycotina</taxon>
        <taxon>Pichiomycetes</taxon>
        <taxon>Pichiales</taxon>
        <taxon>Pichiaceae</taxon>
        <taxon>Ambrosiozyma</taxon>
    </lineage>
</organism>
<evidence type="ECO:0000256" key="1">
    <source>
        <dbReference type="SAM" id="Phobius"/>
    </source>
</evidence>
<proteinExistence type="predicted"/>
<gene>
    <name evidence="2" type="ORF">Amon01_000621200</name>
</gene>
<dbReference type="PANTHER" id="PTHR47473:SF1">
    <property type="entry name" value="METHYLTRANSFERASE DOMAIN-CONTAINING PROTEIN"/>
    <property type="match status" value="1"/>
</dbReference>
<keyword evidence="1" id="KW-1133">Transmembrane helix</keyword>
<dbReference type="CDD" id="cd02440">
    <property type="entry name" value="AdoMet_MTases"/>
    <property type="match status" value="1"/>
</dbReference>
<dbReference type="Pfam" id="PF01209">
    <property type="entry name" value="Ubie_methyltran"/>
    <property type="match status" value="1"/>
</dbReference>
<evidence type="ECO:0000313" key="3">
    <source>
        <dbReference type="Proteomes" id="UP001165063"/>
    </source>
</evidence>
<dbReference type="Proteomes" id="UP001165063">
    <property type="component" value="Unassembled WGS sequence"/>
</dbReference>
<protein>
    <submittedName>
        <fullName evidence="2">Unnamed protein product</fullName>
    </submittedName>
</protein>
<dbReference type="OrthoDB" id="10253390at2759"/>
<comment type="caution">
    <text evidence="2">The sequence shown here is derived from an EMBL/GenBank/DDBJ whole genome shotgun (WGS) entry which is preliminary data.</text>
</comment>
<dbReference type="InterPro" id="IPR021829">
    <property type="entry name" value="DUF3419"/>
</dbReference>